<name>A0ABN2XIW2_9MICC</name>
<evidence type="ECO:0000259" key="4">
    <source>
        <dbReference type="PROSITE" id="PS50949"/>
    </source>
</evidence>
<keyword evidence="6" id="KW-1185">Reference proteome</keyword>
<accession>A0ABN2XIW2</accession>
<dbReference type="SMART" id="SM00345">
    <property type="entry name" value="HTH_GNTR"/>
    <property type="match status" value="1"/>
</dbReference>
<gene>
    <name evidence="5" type="ORF">GCM10009824_07150</name>
</gene>
<dbReference type="InterPro" id="IPR036390">
    <property type="entry name" value="WH_DNA-bd_sf"/>
</dbReference>
<feature type="domain" description="HTH gntR-type" evidence="4">
    <location>
        <begin position="16"/>
        <end position="84"/>
    </location>
</feature>
<dbReference type="InterPro" id="IPR000524">
    <property type="entry name" value="Tscrpt_reg_HTH_GntR"/>
</dbReference>
<evidence type="ECO:0000313" key="6">
    <source>
        <dbReference type="Proteomes" id="UP001500166"/>
    </source>
</evidence>
<dbReference type="PROSITE" id="PS50949">
    <property type="entry name" value="HTH_GNTR"/>
    <property type="match status" value="1"/>
</dbReference>
<dbReference type="InterPro" id="IPR036388">
    <property type="entry name" value="WH-like_DNA-bd_sf"/>
</dbReference>
<dbReference type="SUPFAM" id="SSF46785">
    <property type="entry name" value="Winged helix' DNA-binding domain"/>
    <property type="match status" value="1"/>
</dbReference>
<dbReference type="PANTHER" id="PTHR38445:SF9">
    <property type="entry name" value="HTH-TYPE TRANSCRIPTIONAL REPRESSOR YTRA"/>
    <property type="match status" value="1"/>
</dbReference>
<proteinExistence type="predicted"/>
<comment type="caution">
    <text evidence="5">The sequence shown here is derived from an EMBL/GenBank/DDBJ whole genome shotgun (WGS) entry which is preliminary data.</text>
</comment>
<keyword evidence="2" id="KW-0238">DNA-binding</keyword>
<keyword evidence="1" id="KW-0805">Transcription regulation</keyword>
<organism evidence="5 6">
    <name type="scientific">Kocuria atrinae</name>
    <dbReference type="NCBI Taxonomy" id="592377"/>
    <lineage>
        <taxon>Bacteria</taxon>
        <taxon>Bacillati</taxon>
        <taxon>Actinomycetota</taxon>
        <taxon>Actinomycetes</taxon>
        <taxon>Micrococcales</taxon>
        <taxon>Micrococcaceae</taxon>
        <taxon>Kocuria</taxon>
    </lineage>
</organism>
<dbReference type="Gene3D" id="1.10.10.10">
    <property type="entry name" value="Winged helix-like DNA-binding domain superfamily/Winged helix DNA-binding domain"/>
    <property type="match status" value="1"/>
</dbReference>
<dbReference type="RefSeq" id="WP_344223660.1">
    <property type="nucleotide sequence ID" value="NZ_BAAAQA010000004.1"/>
</dbReference>
<protein>
    <submittedName>
        <fullName evidence="5">GntR family transcriptional regulator</fullName>
    </submittedName>
</protein>
<dbReference type="Proteomes" id="UP001500166">
    <property type="component" value="Unassembled WGS sequence"/>
</dbReference>
<evidence type="ECO:0000256" key="3">
    <source>
        <dbReference type="ARBA" id="ARBA00023163"/>
    </source>
</evidence>
<reference evidence="5 6" key="1">
    <citation type="journal article" date="2019" name="Int. J. Syst. Evol. Microbiol.">
        <title>The Global Catalogue of Microorganisms (GCM) 10K type strain sequencing project: providing services to taxonomists for standard genome sequencing and annotation.</title>
        <authorList>
            <consortium name="The Broad Institute Genomics Platform"/>
            <consortium name="The Broad Institute Genome Sequencing Center for Infectious Disease"/>
            <person name="Wu L."/>
            <person name="Ma J."/>
        </authorList>
    </citation>
    <scope>NUCLEOTIDE SEQUENCE [LARGE SCALE GENOMIC DNA]</scope>
    <source>
        <strain evidence="5 6">JCM 15914</strain>
    </source>
</reference>
<evidence type="ECO:0000256" key="1">
    <source>
        <dbReference type="ARBA" id="ARBA00023015"/>
    </source>
</evidence>
<keyword evidence="3" id="KW-0804">Transcription</keyword>
<evidence type="ECO:0000256" key="2">
    <source>
        <dbReference type="ARBA" id="ARBA00023125"/>
    </source>
</evidence>
<dbReference type="CDD" id="cd07377">
    <property type="entry name" value="WHTH_GntR"/>
    <property type="match status" value="1"/>
</dbReference>
<dbReference type="Pfam" id="PF00392">
    <property type="entry name" value="GntR"/>
    <property type="match status" value="1"/>
</dbReference>
<dbReference type="EMBL" id="BAAAQA010000004">
    <property type="protein sequence ID" value="GAA2111672.1"/>
    <property type="molecule type" value="Genomic_DNA"/>
</dbReference>
<sequence length="128" mass="13550">MSTTQATFAVDTTSPVPVYEQLVQCVTNGIASGSLEAGDRIPPVRALATELGLAAGTVAKAYRTMEASGVIETRGRKGTFIAQSSDDRHAAACRAAAEYLDRAAGDLNYSPEECLQIVQRMLDQRAAD</sequence>
<dbReference type="PANTHER" id="PTHR38445">
    <property type="entry name" value="HTH-TYPE TRANSCRIPTIONAL REPRESSOR YTRA"/>
    <property type="match status" value="1"/>
</dbReference>
<evidence type="ECO:0000313" key="5">
    <source>
        <dbReference type="EMBL" id="GAA2111672.1"/>
    </source>
</evidence>